<sequence>MSTNKPSNFQQAITGEWHGLPSVFDADGNHTGFNKVSRASVFEGDRTTYWMETNFMNSGELRNRFDLPNCRFEFGVIDSDQDRVYCGPDFVGAGRPFGMLVDSNYYSPGWNCDLKTVNLVLPERGIQVYSSLLYEGETLVSVFNGIYKVTQDHDTNPDTQAMISDFLDGERQRASQPFVLPVKEQGQWKGTFQVYDVNQEYVGDAEVVMDYQPTSLTTADVQVKVTGAIEKEYSYSRTRVNNSHSYSGDGKGSMYGNGRSYGRYLWSVQHLHGEAFKIRSRDAIIDDENSICSIWQIYKSGKEALTAFGVLEWTETEQVLKAQYVK</sequence>
<keyword evidence="2" id="KW-1185">Reference proteome</keyword>
<dbReference type="EMBL" id="BSNC01000004">
    <property type="protein sequence ID" value="GLP96410.1"/>
    <property type="molecule type" value="Genomic_DNA"/>
</dbReference>
<dbReference type="RefSeq" id="WP_095505157.1">
    <property type="nucleotide sequence ID" value="NZ_BSNC01000004.1"/>
</dbReference>
<accession>A0AA37RVE9</accession>
<evidence type="ECO:0000313" key="2">
    <source>
        <dbReference type="Proteomes" id="UP001161422"/>
    </source>
</evidence>
<name>A0AA37RVE9_9GAMM</name>
<comment type="caution">
    <text evidence="1">The sequence shown here is derived from an EMBL/GenBank/DDBJ whole genome shotgun (WGS) entry which is preliminary data.</text>
</comment>
<proteinExistence type="predicted"/>
<dbReference type="Proteomes" id="UP001161422">
    <property type="component" value="Unassembled WGS sequence"/>
</dbReference>
<organism evidence="1 2">
    <name type="scientific">Paraferrimonas sedimenticola</name>
    <dbReference type="NCBI Taxonomy" id="375674"/>
    <lineage>
        <taxon>Bacteria</taxon>
        <taxon>Pseudomonadati</taxon>
        <taxon>Pseudomonadota</taxon>
        <taxon>Gammaproteobacteria</taxon>
        <taxon>Alteromonadales</taxon>
        <taxon>Ferrimonadaceae</taxon>
        <taxon>Paraferrimonas</taxon>
    </lineage>
</organism>
<reference evidence="1" key="1">
    <citation type="journal article" date="2014" name="Int. J. Syst. Evol. Microbiol.">
        <title>Complete genome sequence of Corynebacterium casei LMG S-19264T (=DSM 44701T), isolated from a smear-ripened cheese.</title>
        <authorList>
            <consortium name="US DOE Joint Genome Institute (JGI-PGF)"/>
            <person name="Walter F."/>
            <person name="Albersmeier A."/>
            <person name="Kalinowski J."/>
            <person name="Ruckert C."/>
        </authorList>
    </citation>
    <scope>NUCLEOTIDE SEQUENCE</scope>
    <source>
        <strain evidence="1">NBRC 101628</strain>
    </source>
</reference>
<reference evidence="1" key="2">
    <citation type="submission" date="2023-01" db="EMBL/GenBank/DDBJ databases">
        <title>Draft genome sequence of Paraferrimonas sedimenticola strain NBRC 101628.</title>
        <authorList>
            <person name="Sun Q."/>
            <person name="Mori K."/>
        </authorList>
    </citation>
    <scope>NUCLEOTIDE SEQUENCE</scope>
    <source>
        <strain evidence="1">NBRC 101628</strain>
    </source>
</reference>
<protein>
    <submittedName>
        <fullName evidence="1">Uncharacterized protein</fullName>
    </submittedName>
</protein>
<evidence type="ECO:0000313" key="1">
    <source>
        <dbReference type="EMBL" id="GLP96410.1"/>
    </source>
</evidence>
<gene>
    <name evidence="1" type="ORF">GCM10007895_17160</name>
</gene>
<dbReference type="AlphaFoldDB" id="A0AA37RVE9"/>